<accession>A0A5P6VRI5</accession>
<evidence type="ECO:0000313" key="3">
    <source>
        <dbReference type="EMBL" id="QFJ53804.1"/>
    </source>
</evidence>
<dbReference type="EMBL" id="CP043028">
    <property type="protein sequence ID" value="QFJ53804.1"/>
    <property type="molecule type" value="Genomic_DNA"/>
</dbReference>
<dbReference type="Gene3D" id="3.10.310.30">
    <property type="match status" value="1"/>
</dbReference>
<dbReference type="AlphaFoldDB" id="A0A5P6VRI5"/>
<gene>
    <name evidence="3" type="ORF">FXF36_02440</name>
</gene>
<dbReference type="InterPro" id="IPR051319">
    <property type="entry name" value="Oligoribo/pAp-PDE_c-di-AMP_PDE"/>
</dbReference>
<dbReference type="Gene3D" id="3.90.1640.10">
    <property type="entry name" value="inorganic pyrophosphatase (n-terminal core)"/>
    <property type="match status" value="1"/>
</dbReference>
<proteinExistence type="predicted"/>
<dbReference type="PANTHER" id="PTHR47618:SF1">
    <property type="entry name" value="BIFUNCTIONAL OLIGORIBONUCLEASE AND PAP PHOSPHATASE NRNA"/>
    <property type="match status" value="1"/>
</dbReference>
<dbReference type="InterPro" id="IPR003156">
    <property type="entry name" value="DHHA1_dom"/>
</dbReference>
<sequence length="512" mass="58112">MKLSQLLDFNNIIVQCHNTPDADAIASGMALTKYLKDKGKNVCFVYGGNFEITKSNLKLMISDLNVNIHYVRHQVQLSQLLGIREQELPDLLITIDSQYGEGNIRKFKAKTIAVIDHHQISNPLPELSEVRSYLASCSTLIWGMLREEGISISDDVSLATALYYGLLTDSSNFSEIHHPLDMDMRDELKYSNTLITKFKNSNISQEELRIAGIALLGSEYYRDNHYSIVKTDPCDPNILGIISDMLLEVEDVDCCLAYSIHEGGIKISVRSCVKEVKADELARFICEGVGNGGGHTIKAGGSIIRSLLEKQELDYNSSSVQQFFRERMKDYFLDNEIIYASDYQADISDMDKYKSKKIYLGYAKGSDIMPVGTKIIIRALEGDFDVEIAEDTYIVAGVRGEIYVTTEEMFDTYYNRSDAEYRYPGDYEPIIRTQKHGQTQSLLPFIKSCVYIGNGDIYAKEISRRTKVFTKWSPENYCLGRPGDYFVVSGQNLSNVYILDRELFNKTYEKEK</sequence>
<dbReference type="RefSeq" id="WP_151622300.1">
    <property type="nucleotide sequence ID" value="NZ_CP043028.1"/>
</dbReference>
<organism evidence="3 4">
    <name type="scientific">Pseudobutyrivibrio xylanivorans</name>
    <dbReference type="NCBI Taxonomy" id="185007"/>
    <lineage>
        <taxon>Bacteria</taxon>
        <taxon>Bacillati</taxon>
        <taxon>Bacillota</taxon>
        <taxon>Clostridia</taxon>
        <taxon>Lachnospirales</taxon>
        <taxon>Lachnospiraceae</taxon>
        <taxon>Pseudobutyrivibrio</taxon>
    </lineage>
</organism>
<dbReference type="Pfam" id="PF02272">
    <property type="entry name" value="DHHA1"/>
    <property type="match status" value="1"/>
</dbReference>
<dbReference type="GO" id="GO:0003676">
    <property type="term" value="F:nucleic acid binding"/>
    <property type="evidence" value="ECO:0007669"/>
    <property type="project" value="InterPro"/>
</dbReference>
<dbReference type="OrthoDB" id="5896813at2"/>
<dbReference type="InterPro" id="IPR038763">
    <property type="entry name" value="DHH_sf"/>
</dbReference>
<feature type="domain" description="DHHA1" evidence="2">
    <location>
        <begin position="232"/>
        <end position="305"/>
    </location>
</feature>
<evidence type="ECO:0000313" key="4">
    <source>
        <dbReference type="Proteomes" id="UP000327030"/>
    </source>
</evidence>
<feature type="domain" description="DDH" evidence="1">
    <location>
        <begin position="11"/>
        <end position="165"/>
    </location>
</feature>
<reference evidence="4" key="1">
    <citation type="submission" date="2019-08" db="EMBL/GenBank/DDBJ databases">
        <title>Complete Genome Sequence of the Polysaccharide-Degrading Rumen Bacterium Pseudobutyrivibrio xylanivorans MA3014.</title>
        <authorList>
            <person name="Palevich N."/>
            <person name="Maclean P.H."/>
            <person name="Kelly W.J."/>
            <person name="Leahy S.C."/>
            <person name="Rakonjac J."/>
            <person name="Attwood G.T."/>
        </authorList>
    </citation>
    <scope>NUCLEOTIDE SEQUENCE [LARGE SCALE GENOMIC DNA]</scope>
    <source>
        <strain evidence="4">MA3014</strain>
    </source>
</reference>
<dbReference type="SUPFAM" id="SSF64182">
    <property type="entry name" value="DHH phosphoesterases"/>
    <property type="match status" value="1"/>
</dbReference>
<dbReference type="PANTHER" id="PTHR47618">
    <property type="entry name" value="BIFUNCTIONAL OLIGORIBONUCLEASE AND PAP PHOSPHATASE NRNA"/>
    <property type="match status" value="1"/>
</dbReference>
<evidence type="ECO:0000259" key="2">
    <source>
        <dbReference type="Pfam" id="PF02272"/>
    </source>
</evidence>
<dbReference type="Pfam" id="PF01368">
    <property type="entry name" value="DHH"/>
    <property type="match status" value="1"/>
</dbReference>
<dbReference type="InterPro" id="IPR001667">
    <property type="entry name" value="DDH_dom"/>
</dbReference>
<name>A0A5P6VRI5_PSEXY</name>
<protein>
    <submittedName>
        <fullName evidence="3">Recombinase RecJ</fullName>
    </submittedName>
</protein>
<dbReference type="KEGG" id="pxv:FXF36_02440"/>
<dbReference type="Proteomes" id="UP000327030">
    <property type="component" value="Chromosome 1"/>
</dbReference>
<evidence type="ECO:0000259" key="1">
    <source>
        <dbReference type="Pfam" id="PF01368"/>
    </source>
</evidence>